<dbReference type="GO" id="GO:0008483">
    <property type="term" value="F:transaminase activity"/>
    <property type="evidence" value="ECO:0007669"/>
    <property type="project" value="UniProtKB-KW"/>
</dbReference>
<dbReference type="PANTHER" id="PTHR43094">
    <property type="entry name" value="AMINOTRANSFERASE"/>
    <property type="match status" value="1"/>
</dbReference>
<dbReference type="InterPro" id="IPR015421">
    <property type="entry name" value="PyrdxlP-dep_Trfase_major"/>
</dbReference>
<dbReference type="OrthoDB" id="9801834at2"/>
<dbReference type="Gene3D" id="3.90.1150.10">
    <property type="entry name" value="Aspartate Aminotransferase, domain 1"/>
    <property type="match status" value="1"/>
</dbReference>
<dbReference type="InterPro" id="IPR005814">
    <property type="entry name" value="Aminotrans_3"/>
</dbReference>
<dbReference type="Proteomes" id="UP000295345">
    <property type="component" value="Unassembled WGS sequence"/>
</dbReference>
<proteinExistence type="inferred from homology"/>
<dbReference type="PROSITE" id="PS00600">
    <property type="entry name" value="AA_TRANSFER_CLASS_3"/>
    <property type="match status" value="1"/>
</dbReference>
<dbReference type="EMBL" id="SMKI01000546">
    <property type="protein sequence ID" value="TDC63744.1"/>
    <property type="molecule type" value="Genomic_DNA"/>
</dbReference>
<comment type="caution">
    <text evidence="4">The sequence shown here is derived from an EMBL/GenBank/DDBJ whole genome shotgun (WGS) entry which is preliminary data.</text>
</comment>
<accession>A0A4R4SMG6</accession>
<dbReference type="Pfam" id="PF00202">
    <property type="entry name" value="Aminotran_3"/>
    <property type="match status" value="1"/>
</dbReference>
<dbReference type="PANTHER" id="PTHR43094:SF1">
    <property type="entry name" value="AMINOTRANSFERASE CLASS-III"/>
    <property type="match status" value="1"/>
</dbReference>
<dbReference type="InterPro" id="IPR015424">
    <property type="entry name" value="PyrdxlP-dep_Trfase"/>
</dbReference>
<keyword evidence="5" id="KW-1185">Reference proteome</keyword>
<evidence type="ECO:0000313" key="5">
    <source>
        <dbReference type="Proteomes" id="UP000295345"/>
    </source>
</evidence>
<protein>
    <submittedName>
        <fullName evidence="4">Aminotransferase class III-fold pyridoxal phosphate-dependent enzyme</fullName>
    </submittedName>
</protein>
<dbReference type="AlphaFoldDB" id="A0A4R4SMG6"/>
<dbReference type="GO" id="GO:0030170">
    <property type="term" value="F:pyridoxal phosphate binding"/>
    <property type="evidence" value="ECO:0007669"/>
    <property type="project" value="InterPro"/>
</dbReference>
<dbReference type="PIRSF" id="PIRSF000521">
    <property type="entry name" value="Transaminase_4ab_Lys_Orn"/>
    <property type="match status" value="1"/>
</dbReference>
<keyword evidence="4" id="KW-0808">Transferase</keyword>
<name>A0A4R4SMG6_9ACTN</name>
<gene>
    <name evidence="4" type="ORF">E1283_32140</name>
</gene>
<evidence type="ECO:0000256" key="2">
    <source>
        <dbReference type="ARBA" id="ARBA00022898"/>
    </source>
</evidence>
<organism evidence="4 5">
    <name type="scientific">Streptomyces hainanensis</name>
    <dbReference type="NCBI Taxonomy" id="402648"/>
    <lineage>
        <taxon>Bacteria</taxon>
        <taxon>Bacillati</taxon>
        <taxon>Actinomycetota</taxon>
        <taxon>Actinomycetes</taxon>
        <taxon>Kitasatosporales</taxon>
        <taxon>Streptomycetaceae</taxon>
        <taxon>Streptomyces</taxon>
    </lineage>
</organism>
<dbReference type="CDD" id="cd00610">
    <property type="entry name" value="OAT_like"/>
    <property type="match status" value="1"/>
</dbReference>
<evidence type="ECO:0000256" key="1">
    <source>
        <dbReference type="ARBA" id="ARBA00008954"/>
    </source>
</evidence>
<evidence type="ECO:0000313" key="4">
    <source>
        <dbReference type="EMBL" id="TDC63744.1"/>
    </source>
</evidence>
<dbReference type="SUPFAM" id="SSF53383">
    <property type="entry name" value="PLP-dependent transferases"/>
    <property type="match status" value="1"/>
</dbReference>
<reference evidence="4 5" key="1">
    <citation type="submission" date="2019-03" db="EMBL/GenBank/DDBJ databases">
        <title>Draft genome sequences of novel Actinobacteria.</title>
        <authorList>
            <person name="Sahin N."/>
            <person name="Ay H."/>
            <person name="Saygin H."/>
        </authorList>
    </citation>
    <scope>NUCLEOTIDE SEQUENCE [LARGE SCALE GENOMIC DNA]</scope>
    <source>
        <strain evidence="4 5">DSM 41900</strain>
    </source>
</reference>
<dbReference type="Gene3D" id="3.40.640.10">
    <property type="entry name" value="Type I PLP-dependent aspartate aminotransferase-like (Major domain)"/>
    <property type="match status" value="1"/>
</dbReference>
<keyword evidence="2 3" id="KW-0663">Pyridoxal phosphate</keyword>
<dbReference type="InterPro" id="IPR049704">
    <property type="entry name" value="Aminotrans_3_PPA_site"/>
</dbReference>
<comment type="similarity">
    <text evidence="1 3">Belongs to the class-III pyridoxal-phosphate-dependent aminotransferase family.</text>
</comment>
<evidence type="ECO:0000256" key="3">
    <source>
        <dbReference type="RuleBase" id="RU003560"/>
    </source>
</evidence>
<dbReference type="InterPro" id="IPR015422">
    <property type="entry name" value="PyrdxlP-dep_Trfase_small"/>
</dbReference>
<keyword evidence="4" id="KW-0032">Aminotransferase</keyword>
<sequence>MAAEAAFLPAAASQETALGRRVFAYGRGATLVDVDGRAYVDLAAGTMTQSLGHGHPAVVRAVTEQAARLVNVHDNPTPVRLDAARALARLLPAHLGSLGFFTTGAEVVEAALRAAHAAAEPGRTRIAALRRGFHGKTRGVRALVQWDVGTEPPAPSLLGYPAYCYRCPFDATYPSCDLLCARLTVRQAVARPDVAALLAEPVQGAAGVIVPPPGYWEIVGRACAEHGVLLIADEVLTGGGRTGEFLAAQRYGLTPDLVTLAKGIGSGHPVAVLAGTPEVLDERTWQAAGGHGSTFGGHPVGLAAAASTLTVLHRDDLLARVRDLAAVLADALGELAEHPAVGEVRGLGLLWGVELVADRATKAPDPAAADRVFRRALDLGVRVMPGGQTLRIAPPFVLEPDELADAIRRLGRAIDDVHQGRA</sequence>